<proteinExistence type="inferred from homology"/>
<dbReference type="eggNOG" id="ENOG502S431">
    <property type="taxonomic scope" value="Eukaryota"/>
</dbReference>
<keyword evidence="4" id="KW-1185">Reference proteome</keyword>
<feature type="compositionally biased region" description="Basic and acidic residues" evidence="2">
    <location>
        <begin position="20"/>
        <end position="38"/>
    </location>
</feature>
<dbReference type="PANTHER" id="PTHR33083">
    <property type="entry name" value="EXPRESSED PROTEIN"/>
    <property type="match status" value="1"/>
</dbReference>
<dbReference type="AlphaFoldDB" id="M4EU47"/>
<name>M4EU47_BRACM</name>
<organism evidence="3 4">
    <name type="scientific">Brassica campestris</name>
    <name type="common">Field mustard</name>
    <dbReference type="NCBI Taxonomy" id="3711"/>
    <lineage>
        <taxon>Eukaryota</taxon>
        <taxon>Viridiplantae</taxon>
        <taxon>Streptophyta</taxon>
        <taxon>Embryophyta</taxon>
        <taxon>Tracheophyta</taxon>
        <taxon>Spermatophyta</taxon>
        <taxon>Magnoliopsida</taxon>
        <taxon>eudicotyledons</taxon>
        <taxon>Gunneridae</taxon>
        <taxon>Pentapetalae</taxon>
        <taxon>rosids</taxon>
        <taxon>malvids</taxon>
        <taxon>Brassicales</taxon>
        <taxon>Brassicaceae</taxon>
        <taxon>Brassiceae</taxon>
        <taxon>Brassica</taxon>
    </lineage>
</organism>
<dbReference type="EnsemblPlants" id="Bra032329.1">
    <property type="protein sequence ID" value="Bra032329.1-P"/>
    <property type="gene ID" value="Bra032329"/>
</dbReference>
<comment type="similarity">
    <text evidence="1">Belongs to the senescence regulator S40 family.</text>
</comment>
<dbReference type="InterPro" id="IPR007608">
    <property type="entry name" value="Senescence_reg_S40"/>
</dbReference>
<sequence>MSEEFDESEIIFSDNFFPARRRDEENDKENRPVELRENTRRRRIKTSPLPSPAAFSTSLPVNIPGDMMRRRYSEDDEEYSDDDGGSGKMVPPHLIVGRRMEGGQMAFSVCTGNGRTLKGRDLSRVRNSVLRLSLTELSFSECVRVRPNIAVLEQIYSRDSPTETTHRRARTASVLMPLKSSSVTDRARTIDRHSRRNQTRMNKGEN</sequence>
<reference evidence="3 4" key="1">
    <citation type="journal article" date="2011" name="Nat. Genet.">
        <title>The genome of the mesopolyploid crop species Brassica rapa.</title>
        <authorList>
            <consortium name="Brassica rapa Genome Sequencing Project Consortium"/>
            <person name="Wang X."/>
            <person name="Wang H."/>
            <person name="Wang J."/>
            <person name="Sun R."/>
            <person name="Wu J."/>
            <person name="Liu S."/>
            <person name="Bai Y."/>
            <person name="Mun J.H."/>
            <person name="Bancroft I."/>
            <person name="Cheng F."/>
            <person name="Huang S."/>
            <person name="Li X."/>
            <person name="Hua W."/>
            <person name="Wang J."/>
            <person name="Wang X."/>
            <person name="Freeling M."/>
            <person name="Pires J.C."/>
            <person name="Paterson A.H."/>
            <person name="Chalhoub B."/>
            <person name="Wang B."/>
            <person name="Hayward A."/>
            <person name="Sharpe A.G."/>
            <person name="Park B.S."/>
            <person name="Weisshaar B."/>
            <person name="Liu B."/>
            <person name="Li B."/>
            <person name="Liu B."/>
            <person name="Tong C."/>
            <person name="Song C."/>
            <person name="Duran C."/>
            <person name="Peng C."/>
            <person name="Geng C."/>
            <person name="Koh C."/>
            <person name="Lin C."/>
            <person name="Edwards D."/>
            <person name="Mu D."/>
            <person name="Shen D."/>
            <person name="Soumpourou E."/>
            <person name="Li F."/>
            <person name="Fraser F."/>
            <person name="Conant G."/>
            <person name="Lassalle G."/>
            <person name="King G.J."/>
            <person name="Bonnema G."/>
            <person name="Tang H."/>
            <person name="Wang H."/>
            <person name="Belcram H."/>
            <person name="Zhou H."/>
            <person name="Hirakawa H."/>
            <person name="Abe H."/>
            <person name="Guo H."/>
            <person name="Wang H."/>
            <person name="Jin H."/>
            <person name="Parkin I.A."/>
            <person name="Batley J."/>
            <person name="Kim J.S."/>
            <person name="Just J."/>
            <person name="Li J."/>
            <person name="Xu J."/>
            <person name="Deng J."/>
            <person name="Kim J.A."/>
            <person name="Li J."/>
            <person name="Yu J."/>
            <person name="Meng J."/>
            <person name="Wang J."/>
            <person name="Min J."/>
            <person name="Poulain J."/>
            <person name="Wang J."/>
            <person name="Hatakeyama K."/>
            <person name="Wu K."/>
            <person name="Wang L."/>
            <person name="Fang L."/>
            <person name="Trick M."/>
            <person name="Links M.G."/>
            <person name="Zhao M."/>
            <person name="Jin M."/>
            <person name="Ramchiary N."/>
            <person name="Drou N."/>
            <person name="Berkman P.J."/>
            <person name="Cai Q."/>
            <person name="Huang Q."/>
            <person name="Li R."/>
            <person name="Tabata S."/>
            <person name="Cheng S."/>
            <person name="Zhang S."/>
            <person name="Zhang S."/>
            <person name="Huang S."/>
            <person name="Sato S."/>
            <person name="Sun S."/>
            <person name="Kwon S.J."/>
            <person name="Choi S.R."/>
            <person name="Lee T.H."/>
            <person name="Fan W."/>
            <person name="Zhao X."/>
            <person name="Tan X."/>
            <person name="Xu X."/>
            <person name="Wang Y."/>
            <person name="Qiu Y."/>
            <person name="Yin Y."/>
            <person name="Li Y."/>
            <person name="Du Y."/>
            <person name="Liao Y."/>
            <person name="Lim Y."/>
            <person name="Narusaka Y."/>
            <person name="Wang Y."/>
            <person name="Wang Z."/>
            <person name="Li Z."/>
            <person name="Wang Z."/>
            <person name="Xiong Z."/>
            <person name="Zhang Z."/>
        </authorList>
    </citation>
    <scope>NUCLEOTIDE SEQUENCE [LARGE SCALE GENOMIC DNA]</scope>
    <source>
        <strain evidence="3 4">cv. Chiifu-401-42</strain>
    </source>
</reference>
<accession>M4EU47</accession>
<dbReference type="OMA" id="DMIRRRY"/>
<evidence type="ECO:0000256" key="1">
    <source>
        <dbReference type="ARBA" id="ARBA00034773"/>
    </source>
</evidence>
<dbReference type="InParanoid" id="M4EU47"/>
<dbReference type="Proteomes" id="UP000011750">
    <property type="component" value="Chromosome A09"/>
</dbReference>
<feature type="region of interest" description="Disordered" evidence="2">
    <location>
        <begin position="16"/>
        <end position="66"/>
    </location>
</feature>
<evidence type="ECO:0000313" key="4">
    <source>
        <dbReference type="Proteomes" id="UP000011750"/>
    </source>
</evidence>
<feature type="region of interest" description="Disordered" evidence="2">
    <location>
        <begin position="181"/>
        <end position="206"/>
    </location>
</feature>
<evidence type="ECO:0000313" key="3">
    <source>
        <dbReference type="EnsemblPlants" id="Bra032329.1-P"/>
    </source>
</evidence>
<dbReference type="STRING" id="51351.M4EU47"/>
<dbReference type="GO" id="GO:0010150">
    <property type="term" value="P:leaf senescence"/>
    <property type="evidence" value="ECO:0007669"/>
    <property type="project" value="UniProtKB-ARBA"/>
</dbReference>
<reference evidence="3" key="3">
    <citation type="submission" date="2023-03" db="UniProtKB">
        <authorList>
            <consortium name="EnsemblPlants"/>
        </authorList>
    </citation>
    <scope>IDENTIFICATION</scope>
    <source>
        <strain evidence="3">cv. Chiifu-401-42</strain>
    </source>
</reference>
<reference evidence="3 4" key="2">
    <citation type="journal article" date="2018" name="Hortic Res">
        <title>Improved Brassica rapa reference genome by single-molecule sequencing and chromosome conformation capture technologies.</title>
        <authorList>
            <person name="Zhang L."/>
            <person name="Cai X."/>
            <person name="Wu J."/>
            <person name="Liu M."/>
            <person name="Grob S."/>
            <person name="Cheng F."/>
            <person name="Liang J."/>
            <person name="Cai C."/>
            <person name="Liu Z."/>
            <person name="Liu B."/>
            <person name="Wang F."/>
            <person name="Li S."/>
            <person name="Liu F."/>
            <person name="Li X."/>
            <person name="Cheng L."/>
            <person name="Yang W."/>
            <person name="Li M.H."/>
            <person name="Grossniklaus U."/>
            <person name="Zheng H."/>
            <person name="Wang X."/>
        </authorList>
    </citation>
    <scope>NUCLEOTIDE SEQUENCE [LARGE SCALE GENOMIC DNA]</scope>
    <source>
        <strain evidence="3 4">cv. Chiifu-401-42</strain>
    </source>
</reference>
<evidence type="ECO:0000256" key="2">
    <source>
        <dbReference type="SAM" id="MobiDB-lite"/>
    </source>
</evidence>
<dbReference type="PANTHER" id="PTHR33083:SF72">
    <property type="entry name" value="(RAPE) HYPOTHETICAL PROTEIN"/>
    <property type="match status" value="1"/>
</dbReference>
<dbReference type="Pfam" id="PF04520">
    <property type="entry name" value="Senescence_reg"/>
    <property type="match status" value="1"/>
</dbReference>
<protein>
    <submittedName>
        <fullName evidence="3">Uncharacterized protein</fullName>
    </submittedName>
</protein>
<dbReference type="Gramene" id="Bra032329.1">
    <property type="protein sequence ID" value="Bra032329.1-P"/>
    <property type="gene ID" value="Bra032329"/>
</dbReference>
<dbReference type="HOGENOM" id="CLU_1333607_0_0_1"/>